<dbReference type="Gene3D" id="1.20.1530.20">
    <property type="match status" value="1"/>
</dbReference>
<dbReference type="Proteomes" id="UP000646484">
    <property type="component" value="Unassembled WGS sequence"/>
</dbReference>
<feature type="transmembrane region" description="Helical" evidence="1">
    <location>
        <begin position="20"/>
        <end position="44"/>
    </location>
</feature>
<keyword evidence="1" id="KW-0472">Membrane</keyword>
<feature type="transmembrane region" description="Helical" evidence="1">
    <location>
        <begin position="81"/>
        <end position="105"/>
    </location>
</feature>
<dbReference type="InterPro" id="IPR038770">
    <property type="entry name" value="Na+/solute_symporter_sf"/>
</dbReference>
<feature type="transmembrane region" description="Helical" evidence="1">
    <location>
        <begin position="112"/>
        <end position="134"/>
    </location>
</feature>
<dbReference type="EMBL" id="JACOOH010000003">
    <property type="protein sequence ID" value="MBC5621175.1"/>
    <property type="molecule type" value="Genomic_DNA"/>
</dbReference>
<dbReference type="RefSeq" id="WP_186975752.1">
    <property type="nucleotide sequence ID" value="NZ_JACOOH010000003.1"/>
</dbReference>
<feature type="transmembrane region" description="Helical" evidence="1">
    <location>
        <begin position="186"/>
        <end position="206"/>
    </location>
</feature>
<reference evidence="2 3" key="1">
    <citation type="submission" date="2020-08" db="EMBL/GenBank/DDBJ databases">
        <title>Genome public.</title>
        <authorList>
            <person name="Liu C."/>
            <person name="Sun Q."/>
        </authorList>
    </citation>
    <scope>NUCLEOTIDE SEQUENCE [LARGE SCALE GENOMIC DNA]</scope>
    <source>
        <strain evidence="2 3">NSJ-56</strain>
    </source>
</reference>
<keyword evidence="3" id="KW-1185">Reference proteome</keyword>
<evidence type="ECO:0000313" key="3">
    <source>
        <dbReference type="Proteomes" id="UP000646484"/>
    </source>
</evidence>
<feature type="transmembrane region" description="Helical" evidence="1">
    <location>
        <begin position="146"/>
        <end position="166"/>
    </location>
</feature>
<protein>
    <submittedName>
        <fullName evidence="2">Transporter</fullName>
    </submittedName>
</protein>
<organism evidence="2 3">
    <name type="scientific">Butyricimonas hominis</name>
    <dbReference type="NCBI Taxonomy" id="2763032"/>
    <lineage>
        <taxon>Bacteria</taxon>
        <taxon>Pseudomonadati</taxon>
        <taxon>Bacteroidota</taxon>
        <taxon>Bacteroidia</taxon>
        <taxon>Bacteroidales</taxon>
        <taxon>Odoribacteraceae</taxon>
        <taxon>Butyricimonas</taxon>
    </lineage>
</organism>
<evidence type="ECO:0000256" key="1">
    <source>
        <dbReference type="SAM" id="Phobius"/>
    </source>
</evidence>
<keyword evidence="1" id="KW-1133">Transmembrane helix</keyword>
<evidence type="ECO:0000313" key="2">
    <source>
        <dbReference type="EMBL" id="MBC5621175.1"/>
    </source>
</evidence>
<sequence>MLERLRSWMLPLAMLGGGIFYSFFNLFAFLTPYLISVMLLITCCRLSIREMRFTRLHAWMLMVQVFGSVIVYGVLCYFDRVLAEAMMICVLAPTAVAAAVITGMLGGSVPCLATYTLASNLCVAIVAPVMFSLVGVRDGVSFGQSVWYICTQVGPLLLLPLAGAWVLEYFVPSVHKILRARQSISFYLWSLSLTIVTGRTVFFIMQQDSKDYGAEILMAIAALVLCIAQFALGRRIGKKYGETIAGGQGLGQKNTILAIWMAQVYLSPLSSIGPAAYVLWQNSINAFQLYRKRNTAGGVKDER</sequence>
<feature type="transmembrane region" description="Helical" evidence="1">
    <location>
        <begin position="212"/>
        <end position="232"/>
    </location>
</feature>
<accession>A0ABR7D0X9</accession>
<comment type="caution">
    <text evidence="2">The sequence shown here is derived from an EMBL/GenBank/DDBJ whole genome shotgun (WGS) entry which is preliminary data.</text>
</comment>
<proteinExistence type="predicted"/>
<keyword evidence="1" id="KW-0812">Transmembrane</keyword>
<gene>
    <name evidence="2" type="ORF">H8S64_08700</name>
</gene>
<name>A0ABR7D0X9_9BACT</name>
<feature type="transmembrane region" description="Helical" evidence="1">
    <location>
        <begin position="56"/>
        <end position="75"/>
    </location>
</feature>